<proteinExistence type="predicted"/>
<feature type="region of interest" description="Disordered" evidence="1">
    <location>
        <begin position="223"/>
        <end position="246"/>
    </location>
</feature>
<keyword evidence="2" id="KW-1185">Reference proteome</keyword>
<evidence type="ECO:0000256" key="1">
    <source>
        <dbReference type="SAM" id="MobiDB-lite"/>
    </source>
</evidence>
<feature type="region of interest" description="Disordered" evidence="1">
    <location>
        <begin position="55"/>
        <end position="82"/>
    </location>
</feature>
<reference evidence="3" key="1">
    <citation type="submission" date="2017-02" db="UniProtKB">
        <authorList>
            <consortium name="WormBaseParasite"/>
        </authorList>
    </citation>
    <scope>IDENTIFICATION</scope>
</reference>
<evidence type="ECO:0000313" key="3">
    <source>
        <dbReference type="WBParaSite" id="EEL_0000821601-mRNA-1"/>
    </source>
</evidence>
<dbReference type="AlphaFoldDB" id="A0A0R3S0Q4"/>
<dbReference type="Proteomes" id="UP000050640">
    <property type="component" value="Unplaced"/>
</dbReference>
<name>A0A0R3S0Q4_9BILA</name>
<organism evidence="2 3">
    <name type="scientific">Elaeophora elaphi</name>
    <dbReference type="NCBI Taxonomy" id="1147741"/>
    <lineage>
        <taxon>Eukaryota</taxon>
        <taxon>Metazoa</taxon>
        <taxon>Ecdysozoa</taxon>
        <taxon>Nematoda</taxon>
        <taxon>Chromadorea</taxon>
        <taxon>Rhabditida</taxon>
        <taxon>Spirurina</taxon>
        <taxon>Spiruromorpha</taxon>
        <taxon>Filarioidea</taxon>
        <taxon>Onchocercidae</taxon>
        <taxon>Elaeophora</taxon>
    </lineage>
</organism>
<evidence type="ECO:0000313" key="2">
    <source>
        <dbReference type="Proteomes" id="UP000050640"/>
    </source>
</evidence>
<sequence length="301" mass="32706">MDLRAGFSDYGGQHIVSSQVPVGVLPPGQPPQPLVNGNAGQPPQQPISFAIPSVDSAHPPHTTGQYPAVTRMPPRNLPNPSMQFAAGEAHVEGARPQQGNHQITIHTARYQTQPVQAQQSYPTSQVLLLILLKTWICCSFQLAYPTAPPSSMYNSNAIYSAHNFIPSSPQQFYYPPVVAPVYSYFPPAQPDYINPAAAAAARMNVGYNQNPFLMQATAAATPPTAPSATTTTAGITGSIPQQPPQQLTKTKRILSIVDPMTNEVTNKDHIIRSEKEQQQMMQQNVENADAGKFNQFFTLAY</sequence>
<accession>A0A0R3S0Q4</accession>
<dbReference type="WBParaSite" id="EEL_0000821601-mRNA-1">
    <property type="protein sequence ID" value="EEL_0000821601-mRNA-1"/>
    <property type="gene ID" value="EEL_0000821601"/>
</dbReference>
<dbReference type="STRING" id="1147741.A0A0R3S0Q4"/>
<protein>
    <submittedName>
        <fullName evidence="3">DAZ-associated protein 2</fullName>
    </submittedName>
</protein>